<dbReference type="InterPro" id="IPR036047">
    <property type="entry name" value="F-box-like_dom_sf"/>
</dbReference>
<evidence type="ECO:0000256" key="8">
    <source>
        <dbReference type="ARBA" id="ARBA00058846"/>
    </source>
</evidence>
<dbReference type="InterPro" id="IPR003877">
    <property type="entry name" value="SPRY_dom"/>
</dbReference>
<dbReference type="InterPro" id="IPR001870">
    <property type="entry name" value="B30.2/SPRY"/>
</dbReference>
<evidence type="ECO:0000256" key="4">
    <source>
        <dbReference type="ARBA" id="ARBA00022786"/>
    </source>
</evidence>
<dbReference type="SMART" id="SM00256">
    <property type="entry name" value="FBOX"/>
    <property type="match status" value="1"/>
</dbReference>
<organism evidence="12">
    <name type="scientific">Papilio xuthus</name>
    <name type="common">Asian swallowtail butterfly</name>
    <dbReference type="NCBI Taxonomy" id="66420"/>
    <lineage>
        <taxon>Eukaryota</taxon>
        <taxon>Metazoa</taxon>
        <taxon>Ecdysozoa</taxon>
        <taxon>Arthropoda</taxon>
        <taxon>Hexapoda</taxon>
        <taxon>Insecta</taxon>
        <taxon>Pterygota</taxon>
        <taxon>Neoptera</taxon>
        <taxon>Endopterygota</taxon>
        <taxon>Lepidoptera</taxon>
        <taxon>Glossata</taxon>
        <taxon>Ditrysia</taxon>
        <taxon>Papilionoidea</taxon>
        <taxon>Papilionidae</taxon>
        <taxon>Papilioninae</taxon>
        <taxon>Papilio</taxon>
    </lineage>
</organism>
<dbReference type="GO" id="GO:0060386">
    <property type="term" value="P:synapse assembly involved in innervation"/>
    <property type="evidence" value="ECO:0007669"/>
    <property type="project" value="TreeGrafter"/>
</dbReference>
<dbReference type="CDD" id="cd22111">
    <property type="entry name" value="F-box_FBXO45"/>
    <property type="match status" value="1"/>
</dbReference>
<reference evidence="12" key="1">
    <citation type="submission" date="2025-08" db="UniProtKB">
        <authorList>
            <consortium name="RefSeq"/>
        </authorList>
    </citation>
    <scope>IDENTIFICATION</scope>
</reference>
<dbReference type="CTD" id="36460"/>
<evidence type="ECO:0000256" key="6">
    <source>
        <dbReference type="ARBA" id="ARBA00023018"/>
    </source>
</evidence>
<proteinExistence type="inferred from homology"/>
<accession>A0AAJ6ZX59</accession>
<comment type="subcellular location">
    <subcellularLocation>
        <location evidence="7">Synapse</location>
    </subcellularLocation>
</comment>
<dbReference type="PANTHER" id="PTHR12245:SF7">
    <property type="entry name" value="F-BOX_SPRY DOMAIN-CONTAINING PROTEIN 1"/>
    <property type="match status" value="1"/>
</dbReference>
<dbReference type="RefSeq" id="XP_013181010.1">
    <property type="nucleotide sequence ID" value="XM_013325556.1"/>
</dbReference>
<dbReference type="GO" id="GO:0051961">
    <property type="term" value="P:negative regulation of nervous system development"/>
    <property type="evidence" value="ECO:0007669"/>
    <property type="project" value="UniProtKB-ARBA"/>
</dbReference>
<comment type="similarity">
    <text evidence="2">Belongs to the FBXO45/Fsn family.</text>
</comment>
<dbReference type="SUPFAM" id="SSF49899">
    <property type="entry name" value="Concanavalin A-like lectins/glucanases"/>
    <property type="match status" value="1"/>
</dbReference>
<dbReference type="SMART" id="SM00449">
    <property type="entry name" value="SPRY"/>
    <property type="match status" value="1"/>
</dbReference>
<evidence type="ECO:0000256" key="7">
    <source>
        <dbReference type="ARBA" id="ARBA00034103"/>
    </source>
</evidence>
<dbReference type="AlphaFoldDB" id="A0AAJ6ZX59"/>
<evidence type="ECO:0000256" key="1">
    <source>
        <dbReference type="ARBA" id="ARBA00004906"/>
    </source>
</evidence>
<dbReference type="Pfam" id="PF00622">
    <property type="entry name" value="SPRY"/>
    <property type="match status" value="1"/>
</dbReference>
<dbReference type="GO" id="GO:0045202">
    <property type="term" value="C:synapse"/>
    <property type="evidence" value="ECO:0007669"/>
    <property type="project" value="UniProtKB-SubCell"/>
</dbReference>
<comment type="subunit">
    <text evidence="9">Component of an E3 ubiquitin ligase complex composed of hiw and Fsn.</text>
</comment>
<protein>
    <recommendedName>
        <fullName evidence="3">F-box/SPRY domain-containing protein 1</fullName>
    </recommendedName>
</protein>
<evidence type="ECO:0000256" key="5">
    <source>
        <dbReference type="ARBA" id="ARBA00022902"/>
    </source>
</evidence>
<dbReference type="SUPFAM" id="SSF81383">
    <property type="entry name" value="F-box domain"/>
    <property type="match status" value="1"/>
</dbReference>
<keyword evidence="6" id="KW-0770">Synapse</keyword>
<name>A0AAJ6ZX59_PAPXU</name>
<dbReference type="Pfam" id="PF12937">
    <property type="entry name" value="F-box-like"/>
    <property type="match status" value="1"/>
</dbReference>
<dbReference type="InterPro" id="IPR050672">
    <property type="entry name" value="FBXO45-Fsn/SPSB_families"/>
</dbReference>
<evidence type="ECO:0000259" key="10">
    <source>
        <dbReference type="PROSITE" id="PS50181"/>
    </source>
</evidence>
<dbReference type="InterPro" id="IPR001810">
    <property type="entry name" value="F-box_dom"/>
</dbReference>
<dbReference type="FunFam" id="1.20.1280.50:FF:000055">
    <property type="entry name" value="F-box/SPRY domain-containing protein 1"/>
    <property type="match status" value="1"/>
</dbReference>
<evidence type="ECO:0000313" key="12">
    <source>
        <dbReference type="RefSeq" id="XP_013181010.1"/>
    </source>
</evidence>
<dbReference type="InterPro" id="IPR035784">
    <property type="entry name" value="SPRY_FBXO45"/>
</dbReference>
<gene>
    <name evidence="12" type="primary">LOC106127476</name>
</gene>
<dbReference type="KEGG" id="pxu:106127476"/>
<dbReference type="Gene3D" id="1.20.1280.50">
    <property type="match status" value="1"/>
</dbReference>
<sequence>MHIHYQPSRKMYYYDHRKSYRIPEYVLETIFSYLSLSDIRNCSLVCKSWYRILSDENHEIWRYHCHKKLAEEVLRSDLLSSVKTYKAKLRAHFHAWSPRDCSRNIHIKPNGFTLHRNPVAQSTDACRAKIGFYHGRHAWEVIWEGPLGTVAVVGISTRDAPLQCQGYVGLLGSDEQSWGWNLVDNHLLHNGQTQGHYPRLNNCPKYQVGERIRVVLDCEIGTLSFERSYEFLGVAFRGLPNRKLYPTVSAVYGNTEVSMVYLGPPMDG</sequence>
<comment type="pathway">
    <text evidence="1">Protein modification; protein ubiquitination.</text>
</comment>
<dbReference type="CDD" id="cd12907">
    <property type="entry name" value="SPRY_Fbox"/>
    <property type="match status" value="1"/>
</dbReference>
<dbReference type="InterPro" id="IPR013320">
    <property type="entry name" value="ConA-like_dom_sf"/>
</dbReference>
<evidence type="ECO:0000256" key="2">
    <source>
        <dbReference type="ARBA" id="ARBA00007328"/>
    </source>
</evidence>
<dbReference type="FunFam" id="2.60.120.920:FF:000017">
    <property type="entry name" value="F-box/SPRY domain-containing protein 1"/>
    <property type="match status" value="1"/>
</dbReference>
<feature type="domain" description="F-box" evidence="10">
    <location>
        <begin position="16"/>
        <end position="64"/>
    </location>
</feature>
<dbReference type="PROSITE" id="PS50188">
    <property type="entry name" value="B302_SPRY"/>
    <property type="match status" value="1"/>
</dbReference>
<feature type="domain" description="B30.2/SPRY" evidence="11">
    <location>
        <begin position="74"/>
        <end position="266"/>
    </location>
</feature>
<evidence type="ECO:0000259" key="11">
    <source>
        <dbReference type="PROSITE" id="PS50188"/>
    </source>
</evidence>
<dbReference type="PROSITE" id="PS50181">
    <property type="entry name" value="FBOX"/>
    <property type="match status" value="1"/>
</dbReference>
<dbReference type="GeneID" id="106127476"/>
<dbReference type="GO" id="GO:0043161">
    <property type="term" value="P:proteasome-mediated ubiquitin-dependent protein catabolic process"/>
    <property type="evidence" value="ECO:0007669"/>
    <property type="project" value="TreeGrafter"/>
</dbReference>
<dbReference type="InterPro" id="IPR043136">
    <property type="entry name" value="B30.2/SPRY_sf"/>
</dbReference>
<dbReference type="PANTHER" id="PTHR12245">
    <property type="entry name" value="SPRY DOMAIN CONTAINING SOCS BOX PROTEIN"/>
    <property type="match status" value="1"/>
</dbReference>
<dbReference type="Proteomes" id="UP000694872">
    <property type="component" value="Unplaced"/>
</dbReference>
<dbReference type="GO" id="GO:0019005">
    <property type="term" value="C:SCF ubiquitin ligase complex"/>
    <property type="evidence" value="ECO:0007669"/>
    <property type="project" value="TreeGrafter"/>
</dbReference>
<dbReference type="Gene3D" id="2.60.120.920">
    <property type="match status" value="1"/>
</dbReference>
<evidence type="ECO:0000256" key="9">
    <source>
        <dbReference type="ARBA" id="ARBA00062252"/>
    </source>
</evidence>
<comment type="function">
    <text evidence="8">Required in the presynaptic motoneuron to down-regulate the levels of wnd and restrain synaptic terminal growth at the neuromuscular junction (NMJ).</text>
</comment>
<keyword evidence="5" id="KW-0524">Neurogenesis</keyword>
<keyword evidence="4" id="KW-0833">Ubl conjugation pathway</keyword>
<evidence type="ECO:0000256" key="3">
    <source>
        <dbReference type="ARBA" id="ARBA00016614"/>
    </source>
</evidence>